<feature type="transmembrane region" description="Helical" evidence="1">
    <location>
        <begin position="52"/>
        <end position="72"/>
    </location>
</feature>
<dbReference type="InterPro" id="IPR046568">
    <property type="entry name" value="DUF6722"/>
</dbReference>
<gene>
    <name evidence="2" type="ORF">QVO10_02020</name>
</gene>
<evidence type="ECO:0000256" key="1">
    <source>
        <dbReference type="SAM" id="Phobius"/>
    </source>
</evidence>
<sequence>MDCRCKFSEFGGRWTEKGRKRLALSEERCIFAKMEDERKTNKQVMLGELGKYCIDISKLVFGGVVLAGIMKLDVNRALLFGLGTVVVLLTVSAGLICILLANSNKEK</sequence>
<organism evidence="2 3">
    <name type="scientific">Bacteroides gallinaceum</name>
    <dbReference type="NCBI Taxonomy" id="1462571"/>
    <lineage>
        <taxon>Bacteria</taxon>
        <taxon>Pseudomonadati</taxon>
        <taxon>Bacteroidota</taxon>
        <taxon>Bacteroidia</taxon>
        <taxon>Bacteroidales</taxon>
        <taxon>Bacteroidaceae</taxon>
        <taxon>Bacteroides</taxon>
    </lineage>
</organism>
<keyword evidence="1" id="KW-0812">Transmembrane</keyword>
<keyword evidence="3" id="KW-1185">Reference proteome</keyword>
<evidence type="ECO:0000313" key="2">
    <source>
        <dbReference type="EMBL" id="MDN0048175.1"/>
    </source>
</evidence>
<dbReference type="EMBL" id="JAUEII010000002">
    <property type="protein sequence ID" value="MDN0048175.1"/>
    <property type="molecule type" value="Genomic_DNA"/>
</dbReference>
<dbReference type="Pfam" id="PF20482">
    <property type="entry name" value="DUF6722"/>
    <property type="match status" value="1"/>
</dbReference>
<dbReference type="Proteomes" id="UP001167871">
    <property type="component" value="Unassembled WGS sequence"/>
</dbReference>
<protein>
    <submittedName>
        <fullName evidence="2">Uncharacterized protein</fullName>
    </submittedName>
</protein>
<reference evidence="2" key="2">
    <citation type="submission" date="2024-05" db="EMBL/GenBank/DDBJ databases">
        <title>Identification and characterization of horizontal gene transfer across gut microbiota members of farm animals based on homology search.</title>
        <authorList>
            <person name="Schwarzerova J."/>
            <person name="Nykrynova M."/>
            <person name="Jureckova K."/>
            <person name="Cejkova D."/>
            <person name="Rychlik I."/>
        </authorList>
    </citation>
    <scope>NUCLEOTIDE SEQUENCE</scope>
    <source>
        <strain evidence="2">84_SSukc20</strain>
    </source>
</reference>
<feature type="transmembrane region" description="Helical" evidence="1">
    <location>
        <begin position="78"/>
        <end position="101"/>
    </location>
</feature>
<comment type="caution">
    <text evidence="2">The sequence shown here is derived from an EMBL/GenBank/DDBJ whole genome shotgun (WGS) entry which is preliminary data.</text>
</comment>
<proteinExistence type="predicted"/>
<reference evidence="2" key="1">
    <citation type="submission" date="2023-06" db="EMBL/GenBank/DDBJ databases">
        <authorList>
            <person name="Zeman M."/>
            <person name="Kubasova T."/>
            <person name="Jahodarova E."/>
            <person name="Nykrynova M."/>
            <person name="Rychlik I."/>
        </authorList>
    </citation>
    <scope>NUCLEOTIDE SEQUENCE</scope>
    <source>
        <strain evidence="2">84_SSukc20</strain>
    </source>
</reference>
<name>A0ABT7X262_9BACE</name>
<evidence type="ECO:0000313" key="3">
    <source>
        <dbReference type="Proteomes" id="UP001167871"/>
    </source>
</evidence>
<keyword evidence="1" id="KW-1133">Transmembrane helix</keyword>
<accession>A0ABT7X262</accession>
<dbReference type="RefSeq" id="WP_225226339.1">
    <property type="nucleotide sequence ID" value="NZ_JAUEII010000002.1"/>
</dbReference>
<keyword evidence="1" id="KW-0472">Membrane</keyword>